<dbReference type="GO" id="GO:0005737">
    <property type="term" value="C:cytoplasm"/>
    <property type="evidence" value="ECO:0007669"/>
    <property type="project" value="TreeGrafter"/>
</dbReference>
<accession>A0A383ARF6</accession>
<name>A0A383ARF6_9ZZZZ</name>
<dbReference type="Gene3D" id="3.30.9.10">
    <property type="entry name" value="D-Amino Acid Oxidase, subunit A, domain 2"/>
    <property type="match status" value="1"/>
</dbReference>
<dbReference type="Pfam" id="PF01266">
    <property type="entry name" value="DAO"/>
    <property type="match status" value="1"/>
</dbReference>
<reference evidence="3" key="1">
    <citation type="submission" date="2018-05" db="EMBL/GenBank/DDBJ databases">
        <authorList>
            <person name="Lanie J.A."/>
            <person name="Ng W.-L."/>
            <person name="Kazmierczak K.M."/>
            <person name="Andrzejewski T.M."/>
            <person name="Davidsen T.M."/>
            <person name="Wayne K.J."/>
            <person name="Tettelin H."/>
            <person name="Glass J.I."/>
            <person name="Rusch D."/>
            <person name="Podicherti R."/>
            <person name="Tsui H.-C.T."/>
            <person name="Winkler M.E."/>
        </authorList>
    </citation>
    <scope>NUCLEOTIDE SEQUENCE</scope>
</reference>
<evidence type="ECO:0000256" key="1">
    <source>
        <dbReference type="ARBA" id="ARBA00023002"/>
    </source>
</evidence>
<evidence type="ECO:0000259" key="2">
    <source>
        <dbReference type="Pfam" id="PF01266"/>
    </source>
</evidence>
<organism evidence="3">
    <name type="scientific">marine metagenome</name>
    <dbReference type="NCBI Taxonomy" id="408172"/>
    <lineage>
        <taxon>unclassified sequences</taxon>
        <taxon>metagenomes</taxon>
        <taxon>ecological metagenomes</taxon>
    </lineage>
</organism>
<proteinExistence type="predicted"/>
<dbReference type="PANTHER" id="PTHR13847:SF287">
    <property type="entry name" value="FAD-DEPENDENT OXIDOREDUCTASE DOMAIN-CONTAINING PROTEIN 1"/>
    <property type="match status" value="1"/>
</dbReference>
<feature type="non-terminal residue" evidence="3">
    <location>
        <position position="250"/>
    </location>
</feature>
<gene>
    <name evidence="3" type="ORF">METZ01_LOCUS463261</name>
</gene>
<protein>
    <recommendedName>
        <fullName evidence="2">FAD dependent oxidoreductase domain-containing protein</fullName>
    </recommendedName>
</protein>
<sequence>EAGWEHTDTIQRLTAVEVRDRVPALREDYVAAGVLESNAMDIDVNALHQGFLRGARTKGAQLRPDARVKTLERRNNAWLVHAGGCDIVAKVVINAAGAWCDQLAEMAGAERVGLVPKRRTAILFQGPVHIPFCEWPAFIDADEEFYARPESGALMGSPADETPMEPCDVQPEELDIAIAVDRLQRATTLEIKHISRSWAGLRSFVADKSPVVGFDPQIEGFFWLAGQGGYGIQTAPSIGRVSAALAVSDV</sequence>
<dbReference type="InterPro" id="IPR006076">
    <property type="entry name" value="FAD-dep_OxRdtase"/>
</dbReference>
<feature type="domain" description="FAD dependent oxidoreductase" evidence="2">
    <location>
        <begin position="9"/>
        <end position="245"/>
    </location>
</feature>
<feature type="non-terminal residue" evidence="3">
    <location>
        <position position="1"/>
    </location>
</feature>
<dbReference type="PANTHER" id="PTHR13847">
    <property type="entry name" value="SARCOSINE DEHYDROGENASE-RELATED"/>
    <property type="match status" value="1"/>
</dbReference>
<evidence type="ECO:0000313" key="3">
    <source>
        <dbReference type="EMBL" id="SVE10407.1"/>
    </source>
</evidence>
<dbReference type="Gene3D" id="3.50.50.60">
    <property type="entry name" value="FAD/NAD(P)-binding domain"/>
    <property type="match status" value="1"/>
</dbReference>
<dbReference type="InterPro" id="IPR036188">
    <property type="entry name" value="FAD/NAD-bd_sf"/>
</dbReference>
<dbReference type="SUPFAM" id="SSF51905">
    <property type="entry name" value="FAD/NAD(P)-binding domain"/>
    <property type="match status" value="1"/>
</dbReference>
<dbReference type="AlphaFoldDB" id="A0A383ARF6"/>
<dbReference type="EMBL" id="UINC01194358">
    <property type="protein sequence ID" value="SVE10407.1"/>
    <property type="molecule type" value="Genomic_DNA"/>
</dbReference>
<keyword evidence="1" id="KW-0560">Oxidoreductase</keyword>
<dbReference type="GO" id="GO:0016491">
    <property type="term" value="F:oxidoreductase activity"/>
    <property type="evidence" value="ECO:0007669"/>
    <property type="project" value="UniProtKB-KW"/>
</dbReference>